<dbReference type="RefSeq" id="WP_369918781.1">
    <property type="nucleotide sequence ID" value="NZ_JBCLSQ010000028.1"/>
</dbReference>
<feature type="domain" description="CNA-B" evidence="1">
    <location>
        <begin position="631"/>
        <end position="710"/>
    </location>
</feature>
<dbReference type="InterPro" id="IPR041033">
    <property type="entry name" value="SpaA_PFL_dom_1"/>
</dbReference>
<evidence type="ECO:0000259" key="3">
    <source>
        <dbReference type="Pfam" id="PF17802"/>
    </source>
</evidence>
<evidence type="ECO:0000259" key="4">
    <source>
        <dbReference type="Pfam" id="PF24547"/>
    </source>
</evidence>
<organism evidence="5 6">
    <name type="scientific">Lactococcus muris</name>
    <dbReference type="NCBI Taxonomy" id="2941330"/>
    <lineage>
        <taxon>Bacteria</taxon>
        <taxon>Bacillati</taxon>
        <taxon>Bacillota</taxon>
        <taxon>Bacilli</taxon>
        <taxon>Lactobacillales</taxon>
        <taxon>Streptococcaceae</taxon>
        <taxon>Lactococcus</taxon>
    </lineage>
</organism>
<gene>
    <name evidence="5" type="ORF">AALM99_09785</name>
</gene>
<feature type="domain" description="DUF7601" evidence="4">
    <location>
        <begin position="166"/>
        <end position="272"/>
    </location>
</feature>
<dbReference type="InterPro" id="IPR008454">
    <property type="entry name" value="Collagen-bd_Cna-like_B-typ_dom"/>
</dbReference>
<dbReference type="InterPro" id="IPR022464">
    <property type="entry name" value="Strep_pil_isopept_link"/>
</dbReference>
<dbReference type="InterPro" id="IPR013783">
    <property type="entry name" value="Ig-like_fold"/>
</dbReference>
<accession>A0ABV4DAJ2</accession>
<dbReference type="Gene3D" id="2.60.40.1140">
    <property type="entry name" value="Collagen-binding surface protein Cna, B-type domain"/>
    <property type="match status" value="5"/>
</dbReference>
<dbReference type="SUPFAM" id="SSF49478">
    <property type="entry name" value="Cna protein B-type domain"/>
    <property type="match status" value="2"/>
</dbReference>
<evidence type="ECO:0000259" key="2">
    <source>
        <dbReference type="Pfam" id="PF12892"/>
    </source>
</evidence>
<dbReference type="EMBL" id="JBCLSQ010000028">
    <property type="protein sequence ID" value="MEY8538732.1"/>
    <property type="molecule type" value="Genomic_DNA"/>
</dbReference>
<keyword evidence="6" id="KW-1185">Reference proteome</keyword>
<reference evidence="5 6" key="1">
    <citation type="submission" date="2024-03" db="EMBL/GenBank/DDBJ databases">
        <title>Mouse gut bacterial collection (mGBC) of GemPharmatech.</title>
        <authorList>
            <person name="He Y."/>
            <person name="Dong L."/>
            <person name="Wu D."/>
            <person name="Gao X."/>
            <person name="Lin Z."/>
        </authorList>
    </citation>
    <scope>NUCLEOTIDE SEQUENCE [LARGE SCALE GENOMIC DNA]</scope>
    <source>
        <strain evidence="5 6">20-218</strain>
    </source>
</reference>
<evidence type="ECO:0000313" key="6">
    <source>
        <dbReference type="Proteomes" id="UP001565242"/>
    </source>
</evidence>
<dbReference type="Pfam" id="PF17802">
    <property type="entry name" value="SpaA"/>
    <property type="match status" value="1"/>
</dbReference>
<feature type="domain" description="DUF7601" evidence="4">
    <location>
        <begin position="278"/>
        <end position="402"/>
    </location>
</feature>
<dbReference type="Proteomes" id="UP001565242">
    <property type="component" value="Unassembled WGS sequence"/>
</dbReference>
<dbReference type="Gene3D" id="2.60.40.3050">
    <property type="match status" value="1"/>
</dbReference>
<evidence type="ECO:0000259" key="1">
    <source>
        <dbReference type="Pfam" id="PF05738"/>
    </source>
</evidence>
<dbReference type="Pfam" id="PF12892">
    <property type="entry name" value="FctA"/>
    <property type="match status" value="1"/>
</dbReference>
<name>A0ABV4DAJ2_9LACT</name>
<feature type="domain" description="Streptococcal pilin isopeptide linkage" evidence="2">
    <location>
        <begin position="722"/>
        <end position="829"/>
    </location>
</feature>
<feature type="domain" description="SpaA-like prealbumin fold" evidence="3">
    <location>
        <begin position="69"/>
        <end position="137"/>
    </location>
</feature>
<sequence length="985" mass="110866">MNRLKHILSKLTVRSRVLLSALLLTMLVTGITGTLAWNSGRQSALNLGQARSAERPVHLLKLEIDVEGNRTEVPVPGADFLLFRIPDQDPENPEQIQTTFTTDQEGRITVSLPPGRYFFQEVRLPYGFAPELDGEQQPIRRYDFTVSAESNNEVPIVTAYNQRLAGDLIIEKTLVNDDGRELTEEQRAQLFEFRVTFSDGGTYRYQIDGQGEHHELESGETLQLRHGQRAVFTGIPIGVHYIVEEIDFQHGQANNSSGNIHSEPSIAAFTNRDMTRLGNLILEKEVVNSDGSAVTDEQRTIDFRFELQFSNVPEDAAFRYTTNRYQIDEDPENDGDIREGTVSNGDTVTLRHDEVLTIHDLPVGASYQIRELETAGFVSGTEVVQGSIVQDAPNRHHFVNSYQVGGVEPTPAVLSFEKQVLSSDDEILREREFEFEVTFEPSEAHVFQYRIIEDGVGGELQNFVSGDTIRLRHGQTVAFAALPPGLAYTIREIPSDDFFEMLEEVRGTTINGGASHYVFVNREVPRGSAQLIIEKNVLGVGYDTNHEFLFDLYINGIRQDEVIRLRSGQSSAPIALELGDHWRVVEQDSFGSGFVQEGISNGTGSVELEHVGQNIHVRQTNRYVHETIQLSGVKTWEMPEGVQTPRHITIQLLQGDFVVRQLNVEGPNWTYTFEGLPKFDDNGEEIQYRIREVPIPGWDAKTTPENINLHNVWVDPVQVSLEVEKQITGDTSPNDETFEFIMNPGSHVVYITNSGRVHFPEVSFDRPGTFEFTVHETRGSSLGWTYDNAEYKWFVRVEQGQDGLLVLAEQWLTKNGDRVEGLLPVFVNAFDKSALLTETVNIPVKKLWDHKELTADLQPDAIIVQLMVGDREISRRQLTASTEWQTLFQNLPRYDSEGREVDYQIRELPVNGYRAEVTGNVQEGFAIQNTYVGMTEPPSETPDAPSTNNRLPDVGDTLTITAVALGLVSLRIAYLLYKESRGSRS</sequence>
<feature type="domain" description="CNA-B" evidence="1">
    <location>
        <begin position="842"/>
        <end position="930"/>
    </location>
</feature>
<comment type="caution">
    <text evidence="5">The sequence shown here is derived from an EMBL/GenBank/DDBJ whole genome shotgun (WGS) entry which is preliminary data.</text>
</comment>
<feature type="domain" description="DUF7601" evidence="4">
    <location>
        <begin position="414"/>
        <end position="522"/>
    </location>
</feature>
<dbReference type="CDD" id="cd00222">
    <property type="entry name" value="CollagenBindB"/>
    <property type="match status" value="2"/>
</dbReference>
<dbReference type="InterPro" id="IPR038174">
    <property type="entry name" value="Strep_pil_link_sf"/>
</dbReference>
<proteinExistence type="predicted"/>
<dbReference type="InterPro" id="IPR055382">
    <property type="entry name" value="DUF7601"/>
</dbReference>
<dbReference type="NCBIfam" id="TIGR03786">
    <property type="entry name" value="strep_pil_rpt"/>
    <property type="match status" value="1"/>
</dbReference>
<dbReference type="Pfam" id="PF24547">
    <property type="entry name" value="DUF7601"/>
    <property type="match status" value="3"/>
</dbReference>
<protein>
    <submittedName>
        <fullName evidence="5">Cna B-type domain-containing protein</fullName>
    </submittedName>
</protein>
<evidence type="ECO:0000313" key="5">
    <source>
        <dbReference type="EMBL" id="MEY8538732.1"/>
    </source>
</evidence>
<dbReference type="Pfam" id="PF05738">
    <property type="entry name" value="Cna_B"/>
    <property type="match status" value="2"/>
</dbReference>
<dbReference type="Gene3D" id="2.60.40.10">
    <property type="entry name" value="Immunoglobulins"/>
    <property type="match status" value="1"/>
</dbReference>